<organism evidence="2 3">
    <name type="scientific">Candidatus Lloydbacteria bacterium RIFCSPHIGHO2_01_FULL_49_22</name>
    <dbReference type="NCBI Taxonomy" id="1798658"/>
    <lineage>
        <taxon>Bacteria</taxon>
        <taxon>Candidatus Lloydiibacteriota</taxon>
    </lineage>
</organism>
<accession>A0A1G2CX49</accession>
<comment type="caution">
    <text evidence="2">The sequence shown here is derived from an EMBL/GenBank/DDBJ whole genome shotgun (WGS) entry which is preliminary data.</text>
</comment>
<gene>
    <name evidence="2" type="ORF">A2845_04045</name>
</gene>
<evidence type="ECO:0000313" key="3">
    <source>
        <dbReference type="Proteomes" id="UP000177122"/>
    </source>
</evidence>
<protein>
    <submittedName>
        <fullName evidence="2">Uncharacterized protein</fullName>
    </submittedName>
</protein>
<keyword evidence="1" id="KW-1133">Transmembrane helix</keyword>
<dbReference type="Proteomes" id="UP000177122">
    <property type="component" value="Unassembled WGS sequence"/>
</dbReference>
<dbReference type="AlphaFoldDB" id="A0A1G2CX49"/>
<feature type="transmembrane region" description="Helical" evidence="1">
    <location>
        <begin position="35"/>
        <end position="56"/>
    </location>
</feature>
<keyword evidence="1" id="KW-0472">Membrane</keyword>
<sequence length="80" mass="8567">MNIEQQNDEIIRQLITLNANIKKQTTVTHIAGTGIIYGIGFFVGSAIIATIALGILGPLIGKISWIGENFSKGSLILQSK</sequence>
<evidence type="ECO:0000256" key="1">
    <source>
        <dbReference type="SAM" id="Phobius"/>
    </source>
</evidence>
<keyword evidence="1" id="KW-0812">Transmembrane</keyword>
<name>A0A1G2CX49_9BACT</name>
<reference evidence="2 3" key="1">
    <citation type="journal article" date="2016" name="Nat. Commun.">
        <title>Thousands of microbial genomes shed light on interconnected biogeochemical processes in an aquifer system.</title>
        <authorList>
            <person name="Anantharaman K."/>
            <person name="Brown C.T."/>
            <person name="Hug L.A."/>
            <person name="Sharon I."/>
            <person name="Castelle C.J."/>
            <person name="Probst A.J."/>
            <person name="Thomas B.C."/>
            <person name="Singh A."/>
            <person name="Wilkins M.J."/>
            <person name="Karaoz U."/>
            <person name="Brodie E.L."/>
            <person name="Williams K.H."/>
            <person name="Hubbard S.S."/>
            <person name="Banfield J.F."/>
        </authorList>
    </citation>
    <scope>NUCLEOTIDE SEQUENCE [LARGE SCALE GENOMIC DNA]</scope>
</reference>
<evidence type="ECO:0000313" key="2">
    <source>
        <dbReference type="EMBL" id="OGZ05945.1"/>
    </source>
</evidence>
<proteinExistence type="predicted"/>
<dbReference type="EMBL" id="MHLI01000006">
    <property type="protein sequence ID" value="OGZ05945.1"/>
    <property type="molecule type" value="Genomic_DNA"/>
</dbReference>